<keyword evidence="4" id="KW-0132">Cell division</keyword>
<comment type="similarity">
    <text evidence="10">Belongs to the EPSP synthase family. MurA subfamily.</text>
</comment>
<accession>A0AAJ1HTX1</accession>
<sequence>MKKILIQGGQRLQGNVAVAGSTELALSMQAAALLASTGEFKLTNVADTAMVDSMSECLQKIGLGIDAVKPMHQLNVQAQAELTFDDLTTIDSSTSAALMVGPLLARTGSIKLNKDQLSDELLDGLSRLGATVSSDDQTLKVSVDQLAGSHLMIHSADCLVTQSLILAAVLANGITVIENAACDFEVIALANLLNKMGARVHGAGTKTIRIQGVTFVHGCDFEISGDHLEATALMLAAAITNGDVIVENIHAQAVQGAIDQLERMGCTVIIQQNGIRVLGTAVLLPSDPVALFPKTMRPELAVLQLLANGNSVNAKIDPKPLDQLQKMQADVQVQNDGLVLKGPCRLTGTSVKATDAVSALTLTLAGLAARGMTIVENGAYLGIEYEDLPSKLQGLGASLQLKDID</sequence>
<evidence type="ECO:0000256" key="5">
    <source>
        <dbReference type="ARBA" id="ARBA00022679"/>
    </source>
</evidence>
<organism evidence="17 18">
    <name type="scientific">Limosilactobacillus mucosae</name>
    <name type="common">Lactobacillus mucosae</name>
    <dbReference type="NCBI Taxonomy" id="97478"/>
    <lineage>
        <taxon>Bacteria</taxon>
        <taxon>Bacillati</taxon>
        <taxon>Bacillota</taxon>
        <taxon>Bacilli</taxon>
        <taxon>Lactobacillales</taxon>
        <taxon>Lactobacillaceae</taxon>
        <taxon>Limosilactobacillus</taxon>
    </lineage>
</organism>
<proteinExistence type="inferred from homology"/>
<name>A0AAJ1HTX1_LIMMU</name>
<evidence type="ECO:0000256" key="12">
    <source>
        <dbReference type="ARBA" id="ARBA00039754"/>
    </source>
</evidence>
<dbReference type="RefSeq" id="WP_272208613.1">
    <property type="nucleotide sequence ID" value="NZ_JAQOMV010000021.1"/>
</dbReference>
<keyword evidence="3" id="KW-0963">Cytoplasm</keyword>
<keyword evidence="6" id="KW-0133">Cell shape</keyword>
<evidence type="ECO:0000256" key="13">
    <source>
        <dbReference type="ARBA" id="ARBA00042443"/>
    </source>
</evidence>
<evidence type="ECO:0000256" key="6">
    <source>
        <dbReference type="ARBA" id="ARBA00022960"/>
    </source>
</evidence>
<dbReference type="PANTHER" id="PTHR43783">
    <property type="entry name" value="UDP-N-ACETYLGLUCOSAMINE 1-CARBOXYVINYLTRANSFERASE"/>
    <property type="match status" value="1"/>
</dbReference>
<evidence type="ECO:0000256" key="15">
    <source>
        <dbReference type="ARBA" id="ARBA00047527"/>
    </source>
</evidence>
<dbReference type="Gene3D" id="3.65.10.10">
    <property type="entry name" value="Enolpyruvate transferase domain"/>
    <property type="match status" value="2"/>
</dbReference>
<evidence type="ECO:0000256" key="1">
    <source>
        <dbReference type="ARBA" id="ARBA00004496"/>
    </source>
</evidence>
<evidence type="ECO:0000256" key="7">
    <source>
        <dbReference type="ARBA" id="ARBA00022984"/>
    </source>
</evidence>
<reference evidence="17" key="1">
    <citation type="submission" date="2023-01" db="EMBL/GenBank/DDBJ databases">
        <title>Genome analysis of 13 Lactobacillus isolated from gut of wild boar.</title>
        <authorList>
            <person name="Papp P."/>
            <person name="Libisch B."/>
            <person name="Nagy T."/>
            <person name="Olasz F."/>
        </authorList>
    </citation>
    <scope>NUCLEOTIDE SEQUENCE</scope>
    <source>
        <strain evidence="17">F146</strain>
    </source>
</reference>
<dbReference type="AlphaFoldDB" id="A0AAJ1HTX1"/>
<feature type="domain" description="Enolpyruvate transferase" evidence="16">
    <location>
        <begin position="6"/>
        <end position="392"/>
    </location>
</feature>
<evidence type="ECO:0000313" key="17">
    <source>
        <dbReference type="EMBL" id="MDC2829434.1"/>
    </source>
</evidence>
<dbReference type="EMBL" id="JAQONE010000011">
    <property type="protein sequence ID" value="MDC2829434.1"/>
    <property type="molecule type" value="Genomic_DNA"/>
</dbReference>
<evidence type="ECO:0000256" key="9">
    <source>
        <dbReference type="ARBA" id="ARBA00023316"/>
    </source>
</evidence>
<evidence type="ECO:0000256" key="2">
    <source>
        <dbReference type="ARBA" id="ARBA00004752"/>
    </source>
</evidence>
<dbReference type="Proteomes" id="UP001220670">
    <property type="component" value="Unassembled WGS sequence"/>
</dbReference>
<dbReference type="InterPro" id="IPR050068">
    <property type="entry name" value="MurA_subfamily"/>
</dbReference>
<comment type="caution">
    <text evidence="17">The sequence shown here is derived from an EMBL/GenBank/DDBJ whole genome shotgun (WGS) entry which is preliminary data.</text>
</comment>
<evidence type="ECO:0000256" key="8">
    <source>
        <dbReference type="ARBA" id="ARBA00023306"/>
    </source>
</evidence>
<dbReference type="GO" id="GO:0071555">
    <property type="term" value="P:cell wall organization"/>
    <property type="evidence" value="ECO:0007669"/>
    <property type="project" value="UniProtKB-KW"/>
</dbReference>
<dbReference type="GO" id="GO:0009252">
    <property type="term" value="P:peptidoglycan biosynthetic process"/>
    <property type="evidence" value="ECO:0007669"/>
    <property type="project" value="UniProtKB-KW"/>
</dbReference>
<dbReference type="GO" id="GO:0008360">
    <property type="term" value="P:regulation of cell shape"/>
    <property type="evidence" value="ECO:0007669"/>
    <property type="project" value="UniProtKB-KW"/>
</dbReference>
<evidence type="ECO:0000256" key="14">
    <source>
        <dbReference type="ARBA" id="ARBA00042842"/>
    </source>
</evidence>
<dbReference type="GO" id="GO:0005737">
    <property type="term" value="C:cytoplasm"/>
    <property type="evidence" value="ECO:0007669"/>
    <property type="project" value="UniProtKB-SubCell"/>
</dbReference>
<evidence type="ECO:0000256" key="3">
    <source>
        <dbReference type="ARBA" id="ARBA00022490"/>
    </source>
</evidence>
<dbReference type="InterPro" id="IPR036968">
    <property type="entry name" value="Enolpyruvate_Tfrase_sf"/>
</dbReference>
<keyword evidence="9" id="KW-0961">Cell wall biogenesis/degradation</keyword>
<keyword evidence="7" id="KW-0573">Peptidoglycan synthesis</keyword>
<dbReference type="GO" id="GO:0051301">
    <property type="term" value="P:cell division"/>
    <property type="evidence" value="ECO:0007669"/>
    <property type="project" value="UniProtKB-KW"/>
</dbReference>
<comment type="catalytic activity">
    <reaction evidence="15">
        <text>phosphoenolpyruvate + UDP-N-acetyl-alpha-D-glucosamine = UDP-N-acetyl-3-O-(1-carboxyvinyl)-alpha-D-glucosamine + phosphate</text>
        <dbReference type="Rhea" id="RHEA:18681"/>
        <dbReference type="ChEBI" id="CHEBI:43474"/>
        <dbReference type="ChEBI" id="CHEBI:57705"/>
        <dbReference type="ChEBI" id="CHEBI:58702"/>
        <dbReference type="ChEBI" id="CHEBI:68483"/>
        <dbReference type="EC" id="2.5.1.7"/>
    </reaction>
</comment>
<comment type="subcellular location">
    <subcellularLocation>
        <location evidence="1">Cytoplasm</location>
    </subcellularLocation>
</comment>
<protein>
    <recommendedName>
        <fullName evidence="12">UDP-N-acetylglucosamine 1-carboxyvinyltransferase</fullName>
        <ecNumber evidence="11">2.5.1.7</ecNumber>
    </recommendedName>
    <alternativeName>
        <fullName evidence="13">Enoylpyruvate transferase</fullName>
    </alternativeName>
    <alternativeName>
        <fullName evidence="14">UDP-N-acetylglucosamine enolpyruvyl transferase</fullName>
    </alternativeName>
</protein>
<dbReference type="SUPFAM" id="SSF55205">
    <property type="entry name" value="EPT/RTPC-like"/>
    <property type="match status" value="1"/>
</dbReference>
<dbReference type="GO" id="GO:0008760">
    <property type="term" value="F:UDP-N-acetylglucosamine 1-carboxyvinyltransferase activity"/>
    <property type="evidence" value="ECO:0007669"/>
    <property type="project" value="UniProtKB-EC"/>
</dbReference>
<evidence type="ECO:0000256" key="4">
    <source>
        <dbReference type="ARBA" id="ARBA00022618"/>
    </source>
</evidence>
<evidence type="ECO:0000259" key="16">
    <source>
        <dbReference type="Pfam" id="PF00275"/>
    </source>
</evidence>
<comment type="pathway">
    <text evidence="2">Cell wall biogenesis; peptidoglycan biosynthesis.</text>
</comment>
<evidence type="ECO:0000256" key="10">
    <source>
        <dbReference type="ARBA" id="ARBA00038367"/>
    </source>
</evidence>
<dbReference type="InterPro" id="IPR001986">
    <property type="entry name" value="Enolpyruvate_Tfrase_dom"/>
</dbReference>
<dbReference type="EC" id="2.5.1.7" evidence="11"/>
<dbReference type="InterPro" id="IPR013792">
    <property type="entry name" value="RNA3'P_cycl/enolpyr_Trfase_a/b"/>
</dbReference>
<keyword evidence="8" id="KW-0131">Cell cycle</keyword>
<evidence type="ECO:0000313" key="18">
    <source>
        <dbReference type="Proteomes" id="UP001220670"/>
    </source>
</evidence>
<dbReference type="Pfam" id="PF00275">
    <property type="entry name" value="EPSP_synthase"/>
    <property type="match status" value="1"/>
</dbReference>
<gene>
    <name evidence="17" type="ORF">PO250_03760</name>
</gene>
<evidence type="ECO:0000256" key="11">
    <source>
        <dbReference type="ARBA" id="ARBA00039108"/>
    </source>
</evidence>
<keyword evidence="5 17" id="KW-0808">Transferase</keyword>
<dbReference type="PANTHER" id="PTHR43783:SF1">
    <property type="entry name" value="UDP-N-ACETYLGLUCOSAMINE 1-CARBOXYVINYLTRANSFERASE"/>
    <property type="match status" value="1"/>
</dbReference>